<dbReference type="Proteomes" id="UP000183002">
    <property type="component" value="Unassembled WGS sequence"/>
</dbReference>
<dbReference type="STRING" id="1077947.SAMN05216227_101824"/>
<evidence type="ECO:0000313" key="1">
    <source>
        <dbReference type="EMBL" id="SEN59904.1"/>
    </source>
</evidence>
<gene>
    <name evidence="1" type="ORF">SAMN05216227_101824</name>
</gene>
<accession>A0A1H8HV49</accession>
<sequence length="175" mass="19477">MLAKKDIRVLIPDMIRFEVSRHIDKPRVREIDDWSRKNAPDRVSVVQTEEFDDFQVLLSAKPNAKTKSRGEVAASEVLSRDLSDGDEIGILLFEDGDVRANRYFINAPDNVLMLSTAQFLMALEQQSIINSAADILDSVTSARGLEVKDPHMHATPGAEDREADWGQILAGKACV</sequence>
<protein>
    <submittedName>
        <fullName evidence="1">Uncharacterized protein</fullName>
    </submittedName>
</protein>
<keyword evidence="2" id="KW-1185">Reference proteome</keyword>
<proteinExistence type="predicted"/>
<dbReference type="AlphaFoldDB" id="A0A1H8HV49"/>
<organism evidence="1 2">
    <name type="scientific">Pseudorhodobacter antarcticus</name>
    <dbReference type="NCBI Taxonomy" id="1077947"/>
    <lineage>
        <taxon>Bacteria</taxon>
        <taxon>Pseudomonadati</taxon>
        <taxon>Pseudomonadota</taxon>
        <taxon>Alphaproteobacteria</taxon>
        <taxon>Rhodobacterales</taxon>
        <taxon>Paracoccaceae</taxon>
        <taxon>Pseudorhodobacter</taxon>
    </lineage>
</organism>
<reference evidence="1 2" key="1">
    <citation type="submission" date="2016-10" db="EMBL/GenBank/DDBJ databases">
        <authorList>
            <person name="de Groot N.N."/>
        </authorList>
    </citation>
    <scope>NUCLEOTIDE SEQUENCE [LARGE SCALE GENOMIC DNA]</scope>
    <source>
        <strain evidence="1 2">CGMCC 1.10836</strain>
    </source>
</reference>
<dbReference type="EMBL" id="FOCO01000018">
    <property type="protein sequence ID" value="SEN59904.1"/>
    <property type="molecule type" value="Genomic_DNA"/>
</dbReference>
<evidence type="ECO:0000313" key="2">
    <source>
        <dbReference type="Proteomes" id="UP000183002"/>
    </source>
</evidence>
<name>A0A1H8HV49_9RHOB</name>